<dbReference type="InterPro" id="IPR012347">
    <property type="entry name" value="Ferritin-like"/>
</dbReference>
<evidence type="ECO:0000259" key="1">
    <source>
        <dbReference type="Pfam" id="PF09537"/>
    </source>
</evidence>
<accession>A0ABV3ZLW0</accession>
<dbReference type="InterPro" id="IPR016920">
    <property type="entry name" value="UCP029477"/>
</dbReference>
<evidence type="ECO:0000313" key="2">
    <source>
        <dbReference type="EMBL" id="MEX6689464.1"/>
    </source>
</evidence>
<reference evidence="2 3" key="1">
    <citation type="submission" date="2023-07" db="EMBL/GenBank/DDBJ databases">
        <authorList>
            <person name="Lian W.-H."/>
        </authorList>
    </citation>
    <scope>NUCLEOTIDE SEQUENCE [LARGE SCALE GENOMIC DNA]</scope>
    <source>
        <strain evidence="2 3">SYSU DXS3180</strain>
    </source>
</reference>
<sequence>MTNDHVIETLNDLVQIHNDRIAGYEKALKELRPEDEDLKPSFLNYIQQSHKCKSALGTEIQVLKGTIATDTTTGGKLYRMWMDIKSAFAGNNDHAILSNAEFGEDNVQKAYRHALKEELPSNIRTLIQSQQTELKQAHDEVKALRDAHTV</sequence>
<dbReference type="Proteomes" id="UP001560573">
    <property type="component" value="Unassembled WGS sequence"/>
</dbReference>
<gene>
    <name evidence="2" type="ORF">QTN47_18295</name>
</gene>
<feature type="domain" description="DUF2383" evidence="1">
    <location>
        <begin position="6"/>
        <end position="117"/>
    </location>
</feature>
<dbReference type="InterPro" id="IPR019052">
    <property type="entry name" value="DUF2383"/>
</dbReference>
<dbReference type="NCBIfam" id="TIGR02284">
    <property type="entry name" value="PA2169 family four-helix-bundle protein"/>
    <property type="match status" value="1"/>
</dbReference>
<protein>
    <submittedName>
        <fullName evidence="2">PA2169 family four-helix-bundle protein</fullName>
    </submittedName>
</protein>
<dbReference type="EMBL" id="JAULBC010000006">
    <property type="protein sequence ID" value="MEX6689464.1"/>
    <property type="molecule type" value="Genomic_DNA"/>
</dbReference>
<dbReference type="Pfam" id="PF09537">
    <property type="entry name" value="DUF2383"/>
    <property type="match status" value="1"/>
</dbReference>
<keyword evidence="3" id="KW-1185">Reference proteome</keyword>
<dbReference type="PIRSF" id="PIRSF029477">
    <property type="entry name" value="UCP029477"/>
    <property type="match status" value="1"/>
</dbReference>
<organism evidence="2 3">
    <name type="scientific">Danxiaibacter flavus</name>
    <dbReference type="NCBI Taxonomy" id="3049108"/>
    <lineage>
        <taxon>Bacteria</taxon>
        <taxon>Pseudomonadati</taxon>
        <taxon>Bacteroidota</taxon>
        <taxon>Chitinophagia</taxon>
        <taxon>Chitinophagales</taxon>
        <taxon>Chitinophagaceae</taxon>
        <taxon>Danxiaibacter</taxon>
    </lineage>
</organism>
<proteinExistence type="predicted"/>
<name>A0ABV3ZLW0_9BACT</name>
<dbReference type="InterPro" id="IPR011971">
    <property type="entry name" value="CHP02284"/>
</dbReference>
<comment type="caution">
    <text evidence="2">The sequence shown here is derived from an EMBL/GenBank/DDBJ whole genome shotgun (WGS) entry which is preliminary data.</text>
</comment>
<dbReference type="Gene3D" id="1.20.1260.10">
    <property type="match status" value="1"/>
</dbReference>
<dbReference type="RefSeq" id="WP_369330871.1">
    <property type="nucleotide sequence ID" value="NZ_JAULBC010000006.1"/>
</dbReference>
<evidence type="ECO:0000313" key="3">
    <source>
        <dbReference type="Proteomes" id="UP001560573"/>
    </source>
</evidence>